<feature type="signal peptide" evidence="1">
    <location>
        <begin position="1"/>
        <end position="20"/>
    </location>
</feature>
<sequence length="130" mass="14491">MHFPLPCISVFSLCSTGGSAISEDNKLQNYELTDIWNSAKCKQRHTRRAVPTTDSAINIMIAGHDTTSILSFLIKLLVNDPSVYGSIVQGMRLNSRKSLKFETAEQEDIAKSKVSKDLLAWDDLARMKDT</sequence>
<keyword evidence="3" id="KW-1185">Reference proteome</keyword>
<name>A0AAD6Q0Y6_9ROSI</name>
<gene>
    <name evidence="2" type="ORF">NC653_031084</name>
</gene>
<feature type="chain" id="PRO_5042135914" evidence="1">
    <location>
        <begin position="21"/>
        <end position="130"/>
    </location>
</feature>
<organism evidence="2 3">
    <name type="scientific">Populus alba x Populus x berolinensis</name>
    <dbReference type="NCBI Taxonomy" id="444605"/>
    <lineage>
        <taxon>Eukaryota</taxon>
        <taxon>Viridiplantae</taxon>
        <taxon>Streptophyta</taxon>
        <taxon>Embryophyta</taxon>
        <taxon>Tracheophyta</taxon>
        <taxon>Spermatophyta</taxon>
        <taxon>Magnoliopsida</taxon>
        <taxon>eudicotyledons</taxon>
        <taxon>Gunneridae</taxon>
        <taxon>Pentapetalae</taxon>
        <taxon>rosids</taxon>
        <taxon>fabids</taxon>
        <taxon>Malpighiales</taxon>
        <taxon>Salicaceae</taxon>
        <taxon>Saliceae</taxon>
        <taxon>Populus</taxon>
    </lineage>
</organism>
<dbReference type="AlphaFoldDB" id="A0AAD6Q0Y6"/>
<protein>
    <submittedName>
        <fullName evidence="2">Uncharacterized protein</fullName>
    </submittedName>
</protein>
<evidence type="ECO:0000313" key="2">
    <source>
        <dbReference type="EMBL" id="KAJ6975129.1"/>
    </source>
</evidence>
<comment type="caution">
    <text evidence="2">The sequence shown here is derived from an EMBL/GenBank/DDBJ whole genome shotgun (WGS) entry which is preliminary data.</text>
</comment>
<evidence type="ECO:0000256" key="1">
    <source>
        <dbReference type="SAM" id="SignalP"/>
    </source>
</evidence>
<dbReference type="GO" id="GO:0016705">
    <property type="term" value="F:oxidoreductase activity, acting on paired donors, with incorporation or reduction of molecular oxygen"/>
    <property type="evidence" value="ECO:0007669"/>
    <property type="project" value="InterPro"/>
</dbReference>
<evidence type="ECO:0000313" key="3">
    <source>
        <dbReference type="Proteomes" id="UP001164929"/>
    </source>
</evidence>
<dbReference type="GO" id="GO:0004497">
    <property type="term" value="F:monooxygenase activity"/>
    <property type="evidence" value="ECO:0007669"/>
    <property type="project" value="InterPro"/>
</dbReference>
<dbReference type="InterPro" id="IPR036396">
    <property type="entry name" value="Cyt_P450_sf"/>
</dbReference>
<dbReference type="Proteomes" id="UP001164929">
    <property type="component" value="Chromosome 13"/>
</dbReference>
<proteinExistence type="predicted"/>
<reference evidence="2" key="1">
    <citation type="journal article" date="2023" name="Mol. Ecol. Resour.">
        <title>Chromosome-level genome assembly of a triploid poplar Populus alba 'Berolinensis'.</title>
        <authorList>
            <person name="Chen S."/>
            <person name="Yu Y."/>
            <person name="Wang X."/>
            <person name="Wang S."/>
            <person name="Zhang T."/>
            <person name="Zhou Y."/>
            <person name="He R."/>
            <person name="Meng N."/>
            <person name="Wang Y."/>
            <person name="Liu W."/>
            <person name="Liu Z."/>
            <person name="Liu J."/>
            <person name="Guo Q."/>
            <person name="Huang H."/>
            <person name="Sederoff R.R."/>
            <person name="Wang G."/>
            <person name="Qu G."/>
            <person name="Chen S."/>
        </authorList>
    </citation>
    <scope>NUCLEOTIDE SEQUENCE</scope>
    <source>
        <strain evidence="2">SC-2020</strain>
    </source>
</reference>
<dbReference type="GO" id="GO:0020037">
    <property type="term" value="F:heme binding"/>
    <property type="evidence" value="ECO:0007669"/>
    <property type="project" value="InterPro"/>
</dbReference>
<keyword evidence="1" id="KW-0732">Signal</keyword>
<dbReference type="SUPFAM" id="SSF48264">
    <property type="entry name" value="Cytochrome P450"/>
    <property type="match status" value="1"/>
</dbReference>
<dbReference type="EMBL" id="JAQIZT010000013">
    <property type="protein sequence ID" value="KAJ6975129.1"/>
    <property type="molecule type" value="Genomic_DNA"/>
</dbReference>
<dbReference type="GO" id="GO:0005506">
    <property type="term" value="F:iron ion binding"/>
    <property type="evidence" value="ECO:0007669"/>
    <property type="project" value="InterPro"/>
</dbReference>
<accession>A0AAD6Q0Y6</accession>